<feature type="compositionally biased region" description="Polar residues" evidence="1">
    <location>
        <begin position="12"/>
        <end position="23"/>
    </location>
</feature>
<accession>A0ABM1B0Z7</accession>
<gene>
    <name evidence="3" type="primary">LOC106457680</name>
</gene>
<sequence length="582" mass="64938">MSLNSDEHVQEQYGQNETSKKCSSLGNPFNNCVLEKIPKAKSLDGSSCVVVNCFEPVSKQETIKTIVSKPDFTNNSGSSEPSFSQSGASVFPKDFYSVTEVGHESMEETEFRVVVKKRHKKRHLPKKSLDSFRRHSHAGGTVHCYQNKSTQKTSCNELMLLNLPLSHRSQRGRQSTSSVPPSEHSSAENSDLDSVHSLPVCNSAPPPTSIHPHTTPSSSSSTPQTSYADITRMSMISSGVKLKPSNNPMNIKSNFGLEFGMECNLVEGEPYSNTDRQSDVITEEMLKTSFTGDSTNNRKNLSNTYTHEHVPIINKTDLIVDNLNLLEAERNPYSIIPVTATLSLSVNSTKNSEVIVSSEVEHTEQNNSVCLNKNLESQELSKVKEELLETPTEQQTQNRFKRPPVIIMDNCIPEECVCDLTFGFEINEQLLRMSLGEDYAKVMTSLGSELHMSPEIYSAIPSSDSSIISTSPTTNTGFSENIKSSYFDKFVTLSGHYIQWREPTVNIDTFNYSQIVQFFGWSWDKVLKDYEQGSSENSFPNASKVKFYTELARRGLETESCHASYSRAICTSHPHFEVIEGS</sequence>
<name>A0ABM1B0Z7_LIMPO</name>
<evidence type="ECO:0000313" key="2">
    <source>
        <dbReference type="Proteomes" id="UP000694941"/>
    </source>
</evidence>
<feature type="compositionally biased region" description="Low complexity" evidence="1">
    <location>
        <begin position="210"/>
        <end position="225"/>
    </location>
</feature>
<dbReference type="Proteomes" id="UP000694941">
    <property type="component" value="Unplaced"/>
</dbReference>
<organism evidence="2 3">
    <name type="scientific">Limulus polyphemus</name>
    <name type="common">Atlantic horseshoe crab</name>
    <dbReference type="NCBI Taxonomy" id="6850"/>
    <lineage>
        <taxon>Eukaryota</taxon>
        <taxon>Metazoa</taxon>
        <taxon>Ecdysozoa</taxon>
        <taxon>Arthropoda</taxon>
        <taxon>Chelicerata</taxon>
        <taxon>Merostomata</taxon>
        <taxon>Xiphosura</taxon>
        <taxon>Limulidae</taxon>
        <taxon>Limulus</taxon>
    </lineage>
</organism>
<dbReference type="GeneID" id="106457680"/>
<dbReference type="RefSeq" id="XP_013772573.2">
    <property type="nucleotide sequence ID" value="XM_013917119.2"/>
</dbReference>
<protein>
    <submittedName>
        <fullName evidence="3">Uncharacterized protein LOC106457680 isoform X1</fullName>
    </submittedName>
</protein>
<keyword evidence="2" id="KW-1185">Reference proteome</keyword>
<reference evidence="3" key="1">
    <citation type="submission" date="2025-08" db="UniProtKB">
        <authorList>
            <consortium name="RefSeq"/>
        </authorList>
    </citation>
    <scope>IDENTIFICATION</scope>
    <source>
        <tissue evidence="3">Muscle</tissue>
    </source>
</reference>
<feature type="region of interest" description="Disordered" evidence="1">
    <location>
        <begin position="1"/>
        <end position="23"/>
    </location>
</feature>
<proteinExistence type="predicted"/>
<feature type="region of interest" description="Disordered" evidence="1">
    <location>
        <begin position="166"/>
        <end position="225"/>
    </location>
</feature>
<evidence type="ECO:0000313" key="3">
    <source>
        <dbReference type="RefSeq" id="XP_013772573.2"/>
    </source>
</evidence>
<feature type="compositionally biased region" description="Low complexity" evidence="1">
    <location>
        <begin position="175"/>
        <end position="184"/>
    </location>
</feature>
<feature type="compositionally biased region" description="Basic and acidic residues" evidence="1">
    <location>
        <begin position="1"/>
        <end position="10"/>
    </location>
</feature>
<evidence type="ECO:0000256" key="1">
    <source>
        <dbReference type="SAM" id="MobiDB-lite"/>
    </source>
</evidence>